<organism evidence="2 3">
    <name type="scientific">Striga asiatica</name>
    <name type="common">Asiatic witchweed</name>
    <name type="synonym">Buchnera asiatica</name>
    <dbReference type="NCBI Taxonomy" id="4170"/>
    <lineage>
        <taxon>Eukaryota</taxon>
        <taxon>Viridiplantae</taxon>
        <taxon>Streptophyta</taxon>
        <taxon>Embryophyta</taxon>
        <taxon>Tracheophyta</taxon>
        <taxon>Spermatophyta</taxon>
        <taxon>Magnoliopsida</taxon>
        <taxon>eudicotyledons</taxon>
        <taxon>Gunneridae</taxon>
        <taxon>Pentapetalae</taxon>
        <taxon>asterids</taxon>
        <taxon>lamiids</taxon>
        <taxon>Lamiales</taxon>
        <taxon>Orobanchaceae</taxon>
        <taxon>Buchnereae</taxon>
        <taxon>Striga</taxon>
    </lineage>
</organism>
<evidence type="ECO:0000313" key="3">
    <source>
        <dbReference type="Proteomes" id="UP000325081"/>
    </source>
</evidence>
<protein>
    <submittedName>
        <fullName evidence="2">Cleavage and polyadenylation specificity factor73-I</fullName>
    </submittedName>
</protein>
<feature type="transmembrane region" description="Helical" evidence="1">
    <location>
        <begin position="92"/>
        <end position="112"/>
    </location>
</feature>
<evidence type="ECO:0000256" key="1">
    <source>
        <dbReference type="SAM" id="Phobius"/>
    </source>
</evidence>
<keyword evidence="1" id="KW-0472">Membrane</keyword>
<reference evidence="3" key="1">
    <citation type="journal article" date="2019" name="Curr. Biol.">
        <title>Genome Sequence of Striga asiatica Provides Insight into the Evolution of Plant Parasitism.</title>
        <authorList>
            <person name="Yoshida S."/>
            <person name="Kim S."/>
            <person name="Wafula E.K."/>
            <person name="Tanskanen J."/>
            <person name="Kim Y.M."/>
            <person name="Honaas L."/>
            <person name="Yang Z."/>
            <person name="Spallek T."/>
            <person name="Conn C.E."/>
            <person name="Ichihashi Y."/>
            <person name="Cheong K."/>
            <person name="Cui S."/>
            <person name="Der J.P."/>
            <person name="Gundlach H."/>
            <person name="Jiao Y."/>
            <person name="Hori C."/>
            <person name="Ishida J.K."/>
            <person name="Kasahara H."/>
            <person name="Kiba T."/>
            <person name="Kim M.S."/>
            <person name="Koo N."/>
            <person name="Laohavisit A."/>
            <person name="Lee Y.H."/>
            <person name="Lumba S."/>
            <person name="McCourt P."/>
            <person name="Mortimer J.C."/>
            <person name="Mutuku J.M."/>
            <person name="Nomura T."/>
            <person name="Sasaki-Sekimoto Y."/>
            <person name="Seto Y."/>
            <person name="Wang Y."/>
            <person name="Wakatake T."/>
            <person name="Sakakibara H."/>
            <person name="Demura T."/>
            <person name="Yamaguchi S."/>
            <person name="Yoneyama K."/>
            <person name="Manabe R.I."/>
            <person name="Nelson D.C."/>
            <person name="Schulman A.H."/>
            <person name="Timko M.P."/>
            <person name="dePamphilis C.W."/>
            <person name="Choi D."/>
            <person name="Shirasu K."/>
        </authorList>
    </citation>
    <scope>NUCLEOTIDE SEQUENCE [LARGE SCALE GENOMIC DNA]</scope>
    <source>
        <strain evidence="3">cv. UVA1</strain>
    </source>
</reference>
<keyword evidence="1" id="KW-0812">Transmembrane</keyword>
<proteinExistence type="predicted"/>
<name>A0A5A7R6H0_STRAF</name>
<keyword evidence="1" id="KW-1133">Transmembrane helix</keyword>
<gene>
    <name evidence="2" type="ORF">STAS_30500</name>
</gene>
<accession>A0A5A7R6H0</accession>
<dbReference type="AlphaFoldDB" id="A0A5A7R6H0"/>
<evidence type="ECO:0000313" key="2">
    <source>
        <dbReference type="EMBL" id="GER53016.1"/>
    </source>
</evidence>
<keyword evidence="3" id="KW-1185">Reference proteome</keyword>
<comment type="caution">
    <text evidence="2">The sequence shown here is derived from an EMBL/GenBank/DDBJ whole genome shotgun (WGS) entry which is preliminary data.</text>
</comment>
<dbReference type="EMBL" id="BKCP01010514">
    <property type="protein sequence ID" value="GER53016.1"/>
    <property type="molecule type" value="Genomic_DNA"/>
</dbReference>
<sequence length="120" mass="13528">MLGVGVQEKKKKTHEMKVITRFRLFALKEEGQEEKLTLGPQQLKYMTVRRDSSSCLRLSAAPSAFDPVDPAALEYFLATEPSLRDFMLGSHFFLDACSWSLIPCIALIPVWYATLLICAT</sequence>
<dbReference type="Proteomes" id="UP000325081">
    <property type="component" value="Unassembled WGS sequence"/>
</dbReference>